<dbReference type="Gene3D" id="3.30.450.90">
    <property type="match status" value="1"/>
</dbReference>
<dbReference type="SUPFAM" id="SSF52540">
    <property type="entry name" value="P-loop containing nucleoside triphosphate hydrolases"/>
    <property type="match status" value="1"/>
</dbReference>
<comment type="caution">
    <text evidence="5">The sequence shown here is derived from an EMBL/GenBank/DDBJ whole genome shotgun (WGS) entry which is preliminary data.</text>
</comment>
<evidence type="ECO:0000256" key="2">
    <source>
        <dbReference type="ARBA" id="ARBA00022741"/>
    </source>
</evidence>
<dbReference type="InterPro" id="IPR027417">
    <property type="entry name" value="P-loop_NTPase"/>
</dbReference>
<dbReference type="AlphaFoldDB" id="A0A7X0WZT7"/>
<sequence length="344" mass="39437">MPQKLMDYIITQALQINASDIHIKPMMNRYMLRLRVNGTLIPLRYLSLETGEKLISFLKFQAALDISEKRKPQSGSYEKETSLEKIALRLSTMPNKDFQESIVIRIYRYKNPIPFFKSSLFPRLTKQIIHQCKNQTGLFLFSGSTGSGKSSSMYSLISFISHNTELQVVTIEDPVEHYSPEFLQVEINEKANLTYATIIRSVLRHDPDILIIGEIRDAETAKMVVRAALTGHLVLSTVHAGDSYGVLLRLLEFGISQEELAQCLLGISFQKLFHLYCTYCGSKCHPFCTHLERKRTAIYEVLSKKDILSYLYSKKQQNKPKYPLQEIWKKGVAYGFFSANQLES</sequence>
<proteinExistence type="inferred from homology"/>
<protein>
    <submittedName>
        <fullName evidence="5">Type II/IV secretion system protein</fullName>
    </submittedName>
</protein>
<dbReference type="Gene3D" id="3.40.50.300">
    <property type="entry name" value="P-loop containing nucleotide triphosphate hydrolases"/>
    <property type="match status" value="1"/>
</dbReference>
<dbReference type="InterPro" id="IPR001482">
    <property type="entry name" value="T2SS/T4SS_dom"/>
</dbReference>
<dbReference type="NCBIfam" id="NF041000">
    <property type="entry name" value="ATPase_ComGA"/>
    <property type="match status" value="1"/>
</dbReference>
<feature type="domain" description="Bacterial type II secretion system protein E" evidence="4">
    <location>
        <begin position="203"/>
        <end position="217"/>
    </location>
</feature>
<evidence type="ECO:0000256" key="1">
    <source>
        <dbReference type="ARBA" id="ARBA00006611"/>
    </source>
</evidence>
<dbReference type="RefSeq" id="WP_185383217.1">
    <property type="nucleotide sequence ID" value="NZ_JAARRG010000001.1"/>
</dbReference>
<evidence type="ECO:0000259" key="4">
    <source>
        <dbReference type="PROSITE" id="PS00662"/>
    </source>
</evidence>
<dbReference type="PROSITE" id="PS00662">
    <property type="entry name" value="T2SP_E"/>
    <property type="match status" value="1"/>
</dbReference>
<keyword evidence="3" id="KW-0067">ATP-binding</keyword>
<comment type="similarity">
    <text evidence="1">Belongs to the GSP E family.</text>
</comment>
<dbReference type="GO" id="GO:0005524">
    <property type="term" value="F:ATP binding"/>
    <property type="evidence" value="ECO:0007669"/>
    <property type="project" value="UniProtKB-KW"/>
</dbReference>
<organism evidence="5 6">
    <name type="scientific">Listeria seeligeri</name>
    <dbReference type="NCBI Taxonomy" id="1640"/>
    <lineage>
        <taxon>Bacteria</taxon>
        <taxon>Bacillati</taxon>
        <taxon>Bacillota</taxon>
        <taxon>Bacilli</taxon>
        <taxon>Bacillales</taxon>
        <taxon>Listeriaceae</taxon>
        <taxon>Listeria</taxon>
    </lineage>
</organism>
<dbReference type="PANTHER" id="PTHR30258">
    <property type="entry name" value="TYPE II SECRETION SYSTEM PROTEIN GSPE-RELATED"/>
    <property type="match status" value="1"/>
</dbReference>
<name>A0A7X0WZT7_LISSE</name>
<dbReference type="InterPro" id="IPR047667">
    <property type="entry name" value="ATPase_ComGA"/>
</dbReference>
<gene>
    <name evidence="5" type="ORF">HB897_01860</name>
</gene>
<dbReference type="Proteomes" id="UP000523362">
    <property type="component" value="Unassembled WGS sequence"/>
</dbReference>
<dbReference type="GO" id="GO:0005886">
    <property type="term" value="C:plasma membrane"/>
    <property type="evidence" value="ECO:0007669"/>
    <property type="project" value="TreeGrafter"/>
</dbReference>
<dbReference type="EMBL" id="JAARRG010000001">
    <property type="protein sequence ID" value="MBC1484974.1"/>
    <property type="molecule type" value="Genomic_DNA"/>
</dbReference>
<reference evidence="5 6" key="1">
    <citation type="submission" date="2020-03" db="EMBL/GenBank/DDBJ databases">
        <title>Soil Listeria distribution.</title>
        <authorList>
            <person name="Liao J."/>
            <person name="Wiedmann M."/>
        </authorList>
    </citation>
    <scope>NUCLEOTIDE SEQUENCE [LARGE SCALE GENOMIC DNA]</scope>
    <source>
        <strain evidence="5 6">FSL L7-1560</strain>
    </source>
</reference>
<evidence type="ECO:0000313" key="5">
    <source>
        <dbReference type="EMBL" id="MBC1484974.1"/>
    </source>
</evidence>
<dbReference type="GO" id="GO:0016887">
    <property type="term" value="F:ATP hydrolysis activity"/>
    <property type="evidence" value="ECO:0007669"/>
    <property type="project" value="TreeGrafter"/>
</dbReference>
<accession>A0A7X0WZT7</accession>
<dbReference type="PANTHER" id="PTHR30258:SF2">
    <property type="entry name" value="COMG OPERON PROTEIN 1"/>
    <property type="match status" value="1"/>
</dbReference>
<evidence type="ECO:0000256" key="3">
    <source>
        <dbReference type="ARBA" id="ARBA00022840"/>
    </source>
</evidence>
<dbReference type="Pfam" id="PF00437">
    <property type="entry name" value="T2SSE"/>
    <property type="match status" value="1"/>
</dbReference>
<dbReference type="CDD" id="cd01129">
    <property type="entry name" value="PulE-GspE-like"/>
    <property type="match status" value="1"/>
</dbReference>
<evidence type="ECO:0000313" key="6">
    <source>
        <dbReference type="Proteomes" id="UP000523362"/>
    </source>
</evidence>
<keyword evidence="2" id="KW-0547">Nucleotide-binding</keyword>